<evidence type="ECO:0000313" key="1">
    <source>
        <dbReference type="EMBL" id="KAJ5341711.1"/>
    </source>
</evidence>
<sequence>MAAAPLTEKSLALVTQTQKKYIDEFGVLSDLPQIPHMWSSEPYVTTEMLSSTTIPPEGLGSQWYDDVFSQVVGKAA</sequence>
<protein>
    <submittedName>
        <fullName evidence="1">Uncharacterized protein</fullName>
    </submittedName>
</protein>
<proteinExistence type="predicted"/>
<accession>A0A9W9QPA0</accession>
<name>A0A9W9QPA0_PENBR</name>
<reference evidence="1" key="1">
    <citation type="submission" date="2022-12" db="EMBL/GenBank/DDBJ databases">
        <authorList>
            <person name="Petersen C."/>
        </authorList>
    </citation>
    <scope>NUCLEOTIDE SEQUENCE</scope>
    <source>
        <strain evidence="1">IBT 35675</strain>
    </source>
</reference>
<dbReference type="AlphaFoldDB" id="A0A9W9QPA0"/>
<dbReference type="Proteomes" id="UP001148299">
    <property type="component" value="Unassembled WGS sequence"/>
</dbReference>
<dbReference type="EMBL" id="JAPZBR010000008">
    <property type="protein sequence ID" value="KAJ5341711.1"/>
    <property type="molecule type" value="Genomic_DNA"/>
</dbReference>
<keyword evidence="2" id="KW-1185">Reference proteome</keyword>
<comment type="caution">
    <text evidence="1">The sequence shown here is derived from an EMBL/GenBank/DDBJ whole genome shotgun (WGS) entry which is preliminary data.</text>
</comment>
<organism evidence="1 2">
    <name type="scientific">Penicillium brevicompactum</name>
    <dbReference type="NCBI Taxonomy" id="5074"/>
    <lineage>
        <taxon>Eukaryota</taxon>
        <taxon>Fungi</taxon>
        <taxon>Dikarya</taxon>
        <taxon>Ascomycota</taxon>
        <taxon>Pezizomycotina</taxon>
        <taxon>Eurotiomycetes</taxon>
        <taxon>Eurotiomycetidae</taxon>
        <taxon>Eurotiales</taxon>
        <taxon>Aspergillaceae</taxon>
        <taxon>Penicillium</taxon>
    </lineage>
</organism>
<evidence type="ECO:0000313" key="2">
    <source>
        <dbReference type="Proteomes" id="UP001148299"/>
    </source>
</evidence>
<gene>
    <name evidence="1" type="ORF">N7541_010835</name>
</gene>
<reference evidence="1" key="2">
    <citation type="journal article" date="2023" name="IMA Fungus">
        <title>Comparative genomic study of the Penicillium genus elucidates a diverse pangenome and 15 lateral gene transfer events.</title>
        <authorList>
            <person name="Petersen C."/>
            <person name="Sorensen T."/>
            <person name="Nielsen M.R."/>
            <person name="Sondergaard T.E."/>
            <person name="Sorensen J.L."/>
            <person name="Fitzpatrick D.A."/>
            <person name="Frisvad J.C."/>
            <person name="Nielsen K.L."/>
        </authorList>
    </citation>
    <scope>NUCLEOTIDE SEQUENCE</scope>
    <source>
        <strain evidence="1">IBT 35675</strain>
    </source>
</reference>